<protein>
    <submittedName>
        <fullName evidence="1">Uncharacterized protein</fullName>
    </submittedName>
</protein>
<proteinExistence type="predicted"/>
<dbReference type="EMBL" id="HE616890">
    <property type="protein sequence ID" value="CCE96752.1"/>
    <property type="molecule type" value="Genomic_DNA"/>
</dbReference>
<accession>G9A922</accession>
<name>G9A922_SINF1</name>
<evidence type="ECO:0000313" key="1">
    <source>
        <dbReference type="EMBL" id="CCE96752.1"/>
    </source>
</evidence>
<evidence type="ECO:0000313" key="2">
    <source>
        <dbReference type="Proteomes" id="UP000007735"/>
    </source>
</evidence>
<sequence length="95" mass="11181">MQTDVRLEFEHVRRHAASQLHRLRMDVQMICDVLEYAERKPLFSFSGAMRFAASALRRVSGRSRKLDLESTSNYMKKDLGFLDGRMPRCDDKMLR</sequence>
<dbReference type="AlphaFoldDB" id="G9A922"/>
<gene>
    <name evidence="1" type="ordered locus">SFHH103_02257</name>
</gene>
<organism evidence="1 2">
    <name type="scientific">Sinorhizobium fredii (strain HH103)</name>
    <dbReference type="NCBI Taxonomy" id="1117943"/>
    <lineage>
        <taxon>Bacteria</taxon>
        <taxon>Pseudomonadati</taxon>
        <taxon>Pseudomonadota</taxon>
        <taxon>Alphaproteobacteria</taxon>
        <taxon>Hyphomicrobiales</taxon>
        <taxon>Rhizobiaceae</taxon>
        <taxon>Sinorhizobium/Ensifer group</taxon>
        <taxon>Sinorhizobium</taxon>
    </lineage>
</organism>
<dbReference type="KEGG" id="sfh:SFHH103_02257"/>
<dbReference type="PATRIC" id="fig|380.5.peg.2399"/>
<dbReference type="HOGENOM" id="CLU_183822_0_0_5"/>
<reference evidence="1 2" key="1">
    <citation type="journal article" date="2012" name="J. Bacteriol.">
        <title>Genome sequence of the soybean symbiont Sinorhizobium fredii HH103.</title>
        <authorList>
            <person name="Weidner S."/>
            <person name="Becker A."/>
            <person name="Bonilla I."/>
            <person name="Jaenicke S."/>
            <person name="Lloret J."/>
            <person name="Margaret I."/>
            <person name="Puhler A."/>
            <person name="Ruiz-Sainz J.E."/>
            <person name="Schneiker-Bekel S."/>
            <person name="Szczepanowski R."/>
            <person name="Vinardell J.M."/>
            <person name="Zehner S."/>
            <person name="Gottfert M."/>
        </authorList>
    </citation>
    <scope>NUCLEOTIDE SEQUENCE [LARGE SCALE GENOMIC DNA]</scope>
    <source>
        <strain evidence="1 2">HH103</strain>
    </source>
</reference>
<dbReference type="Proteomes" id="UP000007735">
    <property type="component" value="Chromosome"/>
</dbReference>